<comment type="caution">
    <text evidence="1">The sequence shown here is derived from an EMBL/GenBank/DDBJ whole genome shotgun (WGS) entry which is preliminary data.</text>
</comment>
<organism evidence="1 2">
    <name type="scientific">Ficus carica</name>
    <name type="common">Common fig</name>
    <dbReference type="NCBI Taxonomy" id="3494"/>
    <lineage>
        <taxon>Eukaryota</taxon>
        <taxon>Viridiplantae</taxon>
        <taxon>Streptophyta</taxon>
        <taxon>Embryophyta</taxon>
        <taxon>Tracheophyta</taxon>
        <taxon>Spermatophyta</taxon>
        <taxon>Magnoliopsida</taxon>
        <taxon>eudicotyledons</taxon>
        <taxon>Gunneridae</taxon>
        <taxon>Pentapetalae</taxon>
        <taxon>rosids</taxon>
        <taxon>fabids</taxon>
        <taxon>Rosales</taxon>
        <taxon>Moraceae</taxon>
        <taxon>Ficeae</taxon>
        <taxon>Ficus</taxon>
    </lineage>
</organism>
<name>A0AA88A4G7_FICCA</name>
<evidence type="ECO:0000313" key="2">
    <source>
        <dbReference type="Proteomes" id="UP001187192"/>
    </source>
</evidence>
<evidence type="ECO:0000313" key="1">
    <source>
        <dbReference type="EMBL" id="GMN44790.1"/>
    </source>
</evidence>
<dbReference type="EMBL" id="BTGU01000019">
    <property type="protein sequence ID" value="GMN44790.1"/>
    <property type="molecule type" value="Genomic_DNA"/>
</dbReference>
<keyword evidence="2" id="KW-1185">Reference proteome</keyword>
<protein>
    <submittedName>
        <fullName evidence="1">Uncharacterized protein</fullName>
    </submittedName>
</protein>
<dbReference type="Proteomes" id="UP001187192">
    <property type="component" value="Unassembled WGS sequence"/>
</dbReference>
<sequence length="58" mass="6708">MPMLSWEPPLRTNGVKMCFIGICSTSMTSSDPRRSTSRSLPWQPLKLLYGSHRLRRSR</sequence>
<reference evidence="1" key="1">
    <citation type="submission" date="2023-07" db="EMBL/GenBank/DDBJ databases">
        <title>draft genome sequence of fig (Ficus carica).</title>
        <authorList>
            <person name="Takahashi T."/>
            <person name="Nishimura K."/>
        </authorList>
    </citation>
    <scope>NUCLEOTIDE SEQUENCE</scope>
</reference>
<proteinExistence type="predicted"/>
<dbReference type="AlphaFoldDB" id="A0AA88A4G7"/>
<gene>
    <name evidence="1" type="ORF">TIFTF001_013982</name>
</gene>
<accession>A0AA88A4G7</accession>